<organism evidence="1 2">
    <name type="scientific">Penicillium oxalicum (strain 114-2 / CGMCC 5302)</name>
    <name type="common">Penicillium decumbens</name>
    <dbReference type="NCBI Taxonomy" id="933388"/>
    <lineage>
        <taxon>Eukaryota</taxon>
        <taxon>Fungi</taxon>
        <taxon>Dikarya</taxon>
        <taxon>Ascomycota</taxon>
        <taxon>Pezizomycotina</taxon>
        <taxon>Eurotiomycetes</taxon>
        <taxon>Eurotiomycetidae</taxon>
        <taxon>Eurotiales</taxon>
        <taxon>Aspergillaceae</taxon>
        <taxon>Penicillium</taxon>
    </lineage>
</organism>
<reference evidence="1 2" key="1">
    <citation type="journal article" date="2013" name="PLoS ONE">
        <title>Genomic and secretomic analyses reveal unique features of the lignocellulolytic enzyme system of Penicillium decumbens.</title>
        <authorList>
            <person name="Liu G."/>
            <person name="Zhang L."/>
            <person name="Wei X."/>
            <person name="Zou G."/>
            <person name="Qin Y."/>
            <person name="Ma L."/>
            <person name="Li J."/>
            <person name="Zheng H."/>
            <person name="Wang S."/>
            <person name="Wang C."/>
            <person name="Xun L."/>
            <person name="Zhao G.-P."/>
            <person name="Zhou Z."/>
            <person name="Qu Y."/>
        </authorList>
    </citation>
    <scope>NUCLEOTIDE SEQUENCE [LARGE SCALE GENOMIC DNA]</scope>
    <source>
        <strain evidence="2">114-2 / CGMCC 5302</strain>
    </source>
</reference>
<dbReference type="AlphaFoldDB" id="S8B2W4"/>
<dbReference type="EMBL" id="KB644415">
    <property type="protein sequence ID" value="EPS33178.1"/>
    <property type="molecule type" value="Genomic_DNA"/>
</dbReference>
<sequence>MSQANEVASRAVLQGRFIQGEPRGFDGVVVSSSDSEPPFQSVLLWGPIGMHIARRTLLGIWDAGPETSTPAATLGMQPRILKVISRVEEMRARPKGCTCAREEAFSNIARHQFP</sequence>
<keyword evidence="2" id="KW-1185">Reference proteome</keyword>
<dbReference type="HOGENOM" id="CLU_2121896_0_0_1"/>
<dbReference type="Proteomes" id="UP000019376">
    <property type="component" value="Unassembled WGS sequence"/>
</dbReference>
<protein>
    <submittedName>
        <fullName evidence="1">Uncharacterized protein</fullName>
    </submittedName>
</protein>
<gene>
    <name evidence="1" type="ORF">PDE_08140</name>
</gene>
<proteinExistence type="predicted"/>
<accession>S8B2W4</accession>
<name>S8B2W4_PENO1</name>
<evidence type="ECO:0000313" key="1">
    <source>
        <dbReference type="EMBL" id="EPS33178.1"/>
    </source>
</evidence>
<evidence type="ECO:0000313" key="2">
    <source>
        <dbReference type="Proteomes" id="UP000019376"/>
    </source>
</evidence>